<evidence type="ECO:0000313" key="3">
    <source>
        <dbReference type="EMBL" id="CDJ33092.1"/>
    </source>
</evidence>
<feature type="compositionally biased region" description="Low complexity" evidence="2">
    <location>
        <begin position="110"/>
        <end position="130"/>
    </location>
</feature>
<protein>
    <submittedName>
        <fullName evidence="3">Uncharacterized protein</fullName>
    </submittedName>
</protein>
<sequence length="478" mass="56272">MERLLQRERPRVQRQLQRLQKKLQRERQRRQQLEAQIQQAQGSVEMMSQPMQQHLLLQHLLWQQRQQQQYLHHQQWQHLLHQQQQQQQFLLQHQQQYLLQQQAHFHGMQQQQQQLSLPAGEQQQQQALLQRDQEKAERSVQQQAQQVTPPERPAQKRKQGRPQEAHLPGMQQQQQQLSLPAGEQQQQQALLQQDQEKGERPEQQQAQQVTPPERRPQKRKQHRPRRAEQAEELPPKRGLQRALRPATQTSGQSLEDEWIRLLPLLRHQGRKLLEVLQQALEQQRIVRTTPAELLINLRRGVTAWPGRRDLMPLLVEARELLSKQFLYFDDMEKLAHVAEALIEHGTNHQRQDLSEHSPTRAVERLGMRFLLMDAVVSAFIVLGQKPDEKLWKSFTDAINHKPPLGHFYGMLGGRETWASQALQLSRAIETLKTGKRPKAADLVHLKRMLICSPSSHPRFKKPDFNPWRQDNSEGADGE</sequence>
<feature type="compositionally biased region" description="Polar residues" evidence="2">
    <location>
        <begin position="139"/>
        <end position="148"/>
    </location>
</feature>
<dbReference type="RefSeq" id="XP_013355656.1">
    <property type="nucleotide sequence ID" value="XM_013500202.1"/>
</dbReference>
<evidence type="ECO:0000256" key="1">
    <source>
        <dbReference type="SAM" id="Coils"/>
    </source>
</evidence>
<dbReference type="GeneID" id="25382423"/>
<feature type="coiled-coil region" evidence="1">
    <location>
        <begin position="2"/>
        <end position="43"/>
    </location>
</feature>
<organism evidence="3 4">
    <name type="scientific">Eimeria mitis</name>
    <dbReference type="NCBI Taxonomy" id="44415"/>
    <lineage>
        <taxon>Eukaryota</taxon>
        <taxon>Sar</taxon>
        <taxon>Alveolata</taxon>
        <taxon>Apicomplexa</taxon>
        <taxon>Conoidasida</taxon>
        <taxon>Coccidia</taxon>
        <taxon>Eucoccidiorida</taxon>
        <taxon>Eimeriorina</taxon>
        <taxon>Eimeriidae</taxon>
        <taxon>Eimeria</taxon>
    </lineage>
</organism>
<name>U6KA40_9EIME</name>
<feature type="compositionally biased region" description="Basic residues" evidence="2">
    <location>
        <begin position="216"/>
        <end position="225"/>
    </location>
</feature>
<feature type="compositionally biased region" description="Low complexity" evidence="2">
    <location>
        <begin position="171"/>
        <end position="193"/>
    </location>
</feature>
<dbReference type="VEuPathDB" id="ToxoDB:EMH_0079990"/>
<reference evidence="3" key="1">
    <citation type="submission" date="2013-10" db="EMBL/GenBank/DDBJ databases">
        <title>Genomic analysis of the causative agents of coccidiosis in chickens.</title>
        <authorList>
            <person name="Reid A.J."/>
            <person name="Blake D."/>
            <person name="Billington K."/>
            <person name="Browne H."/>
            <person name="Dunn M."/>
            <person name="Hung S."/>
            <person name="Kawahara F."/>
            <person name="Miranda-Saavedra D."/>
            <person name="Mourier T."/>
            <person name="Nagra H."/>
            <person name="Otto T.D."/>
            <person name="Rawlings N."/>
            <person name="Sanchez A."/>
            <person name="Sanders M."/>
            <person name="Subramaniam C."/>
            <person name="Tay Y."/>
            <person name="Dear P."/>
            <person name="Doerig C."/>
            <person name="Gruber A."/>
            <person name="Parkinson J."/>
            <person name="Shirley M."/>
            <person name="Wan K.L."/>
            <person name="Berriman M."/>
            <person name="Tomley F."/>
            <person name="Pain A."/>
        </authorList>
    </citation>
    <scope>NUCLEOTIDE SEQUENCE [LARGE SCALE GENOMIC DNA]</scope>
    <source>
        <strain evidence="3">Houghton</strain>
    </source>
</reference>
<evidence type="ECO:0000256" key="2">
    <source>
        <dbReference type="SAM" id="MobiDB-lite"/>
    </source>
</evidence>
<feature type="region of interest" description="Disordered" evidence="2">
    <location>
        <begin position="454"/>
        <end position="478"/>
    </location>
</feature>
<dbReference type="EMBL" id="HG684845">
    <property type="protein sequence ID" value="CDJ33092.1"/>
    <property type="molecule type" value="Genomic_DNA"/>
</dbReference>
<accession>U6KA40</accession>
<dbReference type="AlphaFoldDB" id="U6KA40"/>
<keyword evidence="1" id="KW-0175">Coiled coil</keyword>
<feature type="region of interest" description="Disordered" evidence="2">
    <location>
        <begin position="110"/>
        <end position="252"/>
    </location>
</feature>
<feature type="compositionally biased region" description="Basic and acidic residues" evidence="2">
    <location>
        <begin position="226"/>
        <end position="235"/>
    </location>
</feature>
<proteinExistence type="predicted"/>
<evidence type="ECO:0000313" key="4">
    <source>
        <dbReference type="Proteomes" id="UP000030744"/>
    </source>
</evidence>
<dbReference type="Proteomes" id="UP000030744">
    <property type="component" value="Unassembled WGS sequence"/>
</dbReference>
<gene>
    <name evidence="3" type="ORF">EMH_0079990</name>
</gene>
<keyword evidence="4" id="KW-1185">Reference proteome</keyword>
<reference evidence="3" key="2">
    <citation type="submission" date="2013-10" db="EMBL/GenBank/DDBJ databases">
        <authorList>
            <person name="Aslett M."/>
        </authorList>
    </citation>
    <scope>NUCLEOTIDE SEQUENCE [LARGE SCALE GENOMIC DNA]</scope>
    <source>
        <strain evidence="3">Houghton</strain>
    </source>
</reference>